<dbReference type="EMBL" id="JAOPJF010000060">
    <property type="protein sequence ID" value="KAK1141717.1"/>
    <property type="molecule type" value="Genomic_DNA"/>
</dbReference>
<comment type="caution">
    <text evidence="1">The sequence shown here is derived from an EMBL/GenBank/DDBJ whole genome shotgun (WGS) entry which is preliminary data.</text>
</comment>
<reference evidence="1 2" key="1">
    <citation type="journal article" date="2023" name="ACS Omega">
        <title>Identification of the Neoaspergillic Acid Biosynthesis Gene Cluster by Establishing an In Vitro CRISPR-Ribonucleoprotein Genetic System in Aspergillus melleus.</title>
        <authorList>
            <person name="Yuan B."/>
            <person name="Grau M.F."/>
            <person name="Murata R.M."/>
            <person name="Torok T."/>
            <person name="Venkateswaran K."/>
            <person name="Stajich J.E."/>
            <person name="Wang C.C.C."/>
        </authorList>
    </citation>
    <scope>NUCLEOTIDE SEQUENCE [LARGE SCALE GENOMIC DNA]</scope>
    <source>
        <strain evidence="1 2">IMV 1140</strain>
    </source>
</reference>
<accession>A0ACC3AW96</accession>
<sequence>MDFQRRLVVGLDYGTTYSGICYSHQGKPHVVKEWPSFVRRPITASKTPSRIAYPDNDTRSQPLWGYQIPPTMPAISWTKLFLVNEEFTPAGEDLPWAYAVGIGNEPQGMRPIHVVQEYLAQLYRYLESLLQKKNISLDSIPLTVAVAVPAVWPEDSRTKLGFAVSRAGFGFGGLPRADVRLLTEPEAALTATLERRVEKGGYVVLHEGDRVIICDCGGGTVDLASFIVTRKSPLEYNELSPSTGEFCGSTAIDRMFYRFLVEKLGEEFLQIPRYLIAPGSSLMKWFENIKYKYNGIPRGVVYRTQIYQHGFLDISVTIFISGLSRQFGAFARS</sequence>
<dbReference type="Proteomes" id="UP001177260">
    <property type="component" value="Unassembled WGS sequence"/>
</dbReference>
<keyword evidence="2" id="KW-1185">Reference proteome</keyword>
<evidence type="ECO:0000313" key="1">
    <source>
        <dbReference type="EMBL" id="KAK1141717.1"/>
    </source>
</evidence>
<evidence type="ECO:0000313" key="2">
    <source>
        <dbReference type="Proteomes" id="UP001177260"/>
    </source>
</evidence>
<proteinExistence type="predicted"/>
<name>A0ACC3AW96_9EURO</name>
<organism evidence="1 2">
    <name type="scientific">Aspergillus melleus</name>
    <dbReference type="NCBI Taxonomy" id="138277"/>
    <lineage>
        <taxon>Eukaryota</taxon>
        <taxon>Fungi</taxon>
        <taxon>Dikarya</taxon>
        <taxon>Ascomycota</taxon>
        <taxon>Pezizomycotina</taxon>
        <taxon>Eurotiomycetes</taxon>
        <taxon>Eurotiomycetidae</taxon>
        <taxon>Eurotiales</taxon>
        <taxon>Aspergillaceae</taxon>
        <taxon>Aspergillus</taxon>
        <taxon>Aspergillus subgen. Circumdati</taxon>
    </lineage>
</organism>
<protein>
    <submittedName>
        <fullName evidence="1">Uncharacterized protein</fullName>
    </submittedName>
</protein>
<gene>
    <name evidence="1" type="ORF">N8T08_008815</name>
</gene>